<evidence type="ECO:0000313" key="3">
    <source>
        <dbReference type="EMBL" id="CAJ0929437.1"/>
    </source>
</evidence>
<dbReference type="Pfam" id="PF02212">
    <property type="entry name" value="GED"/>
    <property type="match status" value="1"/>
</dbReference>
<protein>
    <submittedName>
        <fullName evidence="3">Uncharacterized protein</fullName>
    </submittedName>
</protein>
<dbReference type="Proteomes" id="UP001176940">
    <property type="component" value="Unassembled WGS sequence"/>
</dbReference>
<dbReference type="Gene3D" id="1.20.120.1240">
    <property type="entry name" value="Dynamin, middle domain"/>
    <property type="match status" value="1"/>
</dbReference>
<dbReference type="EMBL" id="CAUEEQ010005879">
    <property type="protein sequence ID" value="CAJ0929437.1"/>
    <property type="molecule type" value="Genomic_DNA"/>
</dbReference>
<organism evidence="3 4">
    <name type="scientific">Ranitomeya imitator</name>
    <name type="common">mimic poison frog</name>
    <dbReference type="NCBI Taxonomy" id="111125"/>
    <lineage>
        <taxon>Eukaryota</taxon>
        <taxon>Metazoa</taxon>
        <taxon>Chordata</taxon>
        <taxon>Craniata</taxon>
        <taxon>Vertebrata</taxon>
        <taxon>Euteleostomi</taxon>
        <taxon>Amphibia</taxon>
        <taxon>Batrachia</taxon>
        <taxon>Anura</taxon>
        <taxon>Neobatrachia</taxon>
        <taxon>Hyloidea</taxon>
        <taxon>Dendrobatidae</taxon>
        <taxon>Dendrobatinae</taxon>
        <taxon>Ranitomeya</taxon>
    </lineage>
</organism>
<sequence>MAPERPPSLFQSPHLLLTPELLRQGHLAPAMTGKGPTDVLSAEVSRSDMERRELVQKRFKDVASTRFAQFEKLSYAATHKIEDISHKQKKDAEAAIALQFEMEKIIYCQDTLYCEAFSVLKSTDKDQILHDLRQLTIKDACCHLEAYFKFRKKLHYEMIRLLEERNQTDLLEEKDGRSGDRKRLKDQIRRLKMARERLQRFSHSN</sequence>
<evidence type="ECO:0000259" key="1">
    <source>
        <dbReference type="Pfam" id="PF01031"/>
    </source>
</evidence>
<reference evidence="3" key="1">
    <citation type="submission" date="2023-07" db="EMBL/GenBank/DDBJ databases">
        <authorList>
            <person name="Stuckert A."/>
        </authorList>
    </citation>
    <scope>NUCLEOTIDE SEQUENCE</scope>
</reference>
<gene>
    <name evidence="3" type="ORF">RIMI_LOCUS3819800</name>
</gene>
<accession>A0ABN9KZK1</accession>
<dbReference type="Pfam" id="PF01031">
    <property type="entry name" value="Dynamin_M"/>
    <property type="match status" value="1"/>
</dbReference>
<evidence type="ECO:0000259" key="2">
    <source>
        <dbReference type="Pfam" id="PF02212"/>
    </source>
</evidence>
<name>A0ABN9KZK1_9NEOB</name>
<keyword evidence="4" id="KW-1185">Reference proteome</keyword>
<evidence type="ECO:0000313" key="4">
    <source>
        <dbReference type="Proteomes" id="UP001176940"/>
    </source>
</evidence>
<feature type="domain" description="Dynamin stalk" evidence="1">
    <location>
        <begin position="53"/>
        <end position="116"/>
    </location>
</feature>
<dbReference type="InterPro" id="IPR003130">
    <property type="entry name" value="GED"/>
</dbReference>
<dbReference type="InterPro" id="IPR000375">
    <property type="entry name" value="Dynamin_stalk"/>
</dbReference>
<comment type="caution">
    <text evidence="3">The sequence shown here is derived from an EMBL/GenBank/DDBJ whole genome shotgun (WGS) entry which is preliminary data.</text>
</comment>
<proteinExistence type="predicted"/>
<feature type="domain" description="Dynamin GTPase effector" evidence="2">
    <location>
        <begin position="149"/>
        <end position="200"/>
    </location>
</feature>